<keyword evidence="3" id="KW-1185">Reference proteome</keyword>
<gene>
    <name evidence="2" type="ordered locus">Deipr_1726</name>
</gene>
<evidence type="ECO:0000256" key="1">
    <source>
        <dbReference type="SAM" id="SignalP"/>
    </source>
</evidence>
<dbReference type="AlphaFoldDB" id="F0RL67"/>
<evidence type="ECO:0000313" key="3">
    <source>
        <dbReference type="Proteomes" id="UP000007718"/>
    </source>
</evidence>
<dbReference type="Proteomes" id="UP000007718">
    <property type="component" value="Chromosome"/>
</dbReference>
<dbReference type="EMBL" id="CP002536">
    <property type="protein sequence ID" value="ADY26859.1"/>
    <property type="molecule type" value="Genomic_DNA"/>
</dbReference>
<sequence>MPSHLPALPTRLRPLLVSAAMLPLLAACQSAPRLPADHDLSGTISGEWREDANLRLNLVGAGFPQTVTNTSNLAQNKLAQPQGGWQYGVDLPAAPNVVGAYQVIAFDDINNDAQYDVGEPFARNNQFLIFSLQPGEFAGYKSGEWLNIPPLKVNRGWNLYDASLPVGNGNPRSMERLTDYNLHRAP</sequence>
<name>F0RL67_DEIPM</name>
<evidence type="ECO:0008006" key="4">
    <source>
        <dbReference type="Google" id="ProtNLM"/>
    </source>
</evidence>
<dbReference type="OrthoDB" id="66382at2"/>
<feature type="chain" id="PRO_5003257713" description="Lipoprotein" evidence="1">
    <location>
        <begin position="27"/>
        <end position="186"/>
    </location>
</feature>
<keyword evidence="1" id="KW-0732">Signal</keyword>
<proteinExistence type="predicted"/>
<evidence type="ECO:0000313" key="2">
    <source>
        <dbReference type="EMBL" id="ADY26859.1"/>
    </source>
</evidence>
<dbReference type="HOGENOM" id="CLU_1452234_0_0_0"/>
<dbReference type="KEGG" id="dpt:Deipr_1726"/>
<organism evidence="2 3">
    <name type="scientific">Deinococcus proteolyticus (strain ATCC 35074 / DSM 20540 / JCM 6276 / NBRC 101906 / NCIMB 13154 / VKM Ac-1939 / CCM 2703 / MRP)</name>
    <dbReference type="NCBI Taxonomy" id="693977"/>
    <lineage>
        <taxon>Bacteria</taxon>
        <taxon>Thermotogati</taxon>
        <taxon>Deinococcota</taxon>
        <taxon>Deinococci</taxon>
        <taxon>Deinococcales</taxon>
        <taxon>Deinococcaceae</taxon>
        <taxon>Deinococcus</taxon>
    </lineage>
</organism>
<reference evidence="2 3" key="2">
    <citation type="journal article" date="2012" name="Stand. Genomic Sci.">
        <title>Complete genome sequence of the orange-red pigmented, radioresistant Deinococcus proteolyticus type strain (MRP(T)).</title>
        <authorList>
            <person name="Copeland A."/>
            <person name="Zeytun A."/>
            <person name="Yassawong M."/>
            <person name="Nolan M."/>
            <person name="Lucas S."/>
            <person name="Hammon N."/>
            <person name="Deshpande S."/>
            <person name="Cheng J.F."/>
            <person name="Han C."/>
            <person name="Tapia R."/>
            <person name="Goodwin L.A."/>
            <person name="Pitluck S."/>
            <person name="Mavromatis K."/>
            <person name="Liolios K."/>
            <person name="Pagani I."/>
            <person name="Ivanova N."/>
            <person name="Mikhailova N."/>
            <person name="Pati A."/>
            <person name="Chen A."/>
            <person name="Palaniappan K."/>
            <person name="Land M."/>
            <person name="Hauser L."/>
            <person name="Jeffries C.D."/>
            <person name="Brambilla E.M."/>
            <person name="Rohde M."/>
            <person name="Sikorski J."/>
            <person name="Pukall R."/>
            <person name="Goker M."/>
            <person name="Detter J.C."/>
            <person name="Woyke T."/>
            <person name="Bristow J."/>
            <person name="Eisen J.A."/>
            <person name="Markowitz V."/>
            <person name="Hugenholtz P."/>
            <person name="Kyrpides N.C."/>
            <person name="Klenk H.P."/>
            <person name="Lapidus A."/>
        </authorList>
    </citation>
    <scope>NUCLEOTIDE SEQUENCE [LARGE SCALE GENOMIC DNA]</scope>
    <source>
        <strain evidence="3">ATCC 35074 / DSM 20540 / JCM 6276 / NBRC 101906 / NCIMB 13154 / VKM Ac-1939 / CCM 2703 / MRP</strain>
    </source>
</reference>
<protein>
    <recommendedName>
        <fullName evidence="4">Lipoprotein</fullName>
    </recommendedName>
</protein>
<reference evidence="3" key="1">
    <citation type="submission" date="2011-02" db="EMBL/GenBank/DDBJ databases">
        <title>The complete sequence of chromosome of Deinococcus proteolyticus DSM 20540.</title>
        <authorList>
            <consortium name="US DOE Joint Genome Institute (JGI-PGF)"/>
            <person name="Lucas S."/>
            <person name="Copeland A."/>
            <person name="Lapidus A."/>
            <person name="Bruce D."/>
            <person name="Goodwin L."/>
            <person name="Pitluck S."/>
            <person name="Kyrpides N."/>
            <person name="Mavromatis K."/>
            <person name="Pagani I."/>
            <person name="Ivanova N."/>
            <person name="Ovchinnikova G."/>
            <person name="Zeytun A."/>
            <person name="Detter J.C."/>
            <person name="Han C."/>
            <person name="Land M."/>
            <person name="Hauser L."/>
            <person name="Markowitz V."/>
            <person name="Cheng J.-F."/>
            <person name="Hugenholtz P."/>
            <person name="Woyke T."/>
            <person name="Wu D."/>
            <person name="Pukall R."/>
            <person name="Steenblock K."/>
            <person name="Brambilla E."/>
            <person name="Klenk H.-P."/>
            <person name="Eisen J.A."/>
        </authorList>
    </citation>
    <scope>NUCLEOTIDE SEQUENCE [LARGE SCALE GENOMIC DNA]</scope>
    <source>
        <strain evidence="3">ATCC 35074 / DSM 20540 / JCM 6276 / NBRC 101906 / NCIMB 13154 / VKM Ac-1939 / CCM 2703 / MRP</strain>
    </source>
</reference>
<accession>F0RL67</accession>
<feature type="signal peptide" evidence="1">
    <location>
        <begin position="1"/>
        <end position="26"/>
    </location>
</feature>
<dbReference type="RefSeq" id="WP_013615467.1">
    <property type="nucleotide sequence ID" value="NC_015161.1"/>
</dbReference>